<dbReference type="OrthoDB" id="10600583at2759"/>
<feature type="transmembrane region" description="Helical" evidence="1">
    <location>
        <begin position="75"/>
        <end position="95"/>
    </location>
</feature>
<name>A2DJS5_TRIV3</name>
<feature type="transmembrane region" description="Helical" evidence="1">
    <location>
        <begin position="206"/>
        <end position="223"/>
    </location>
</feature>
<dbReference type="KEGG" id="tva:5464796"/>
<feature type="transmembrane region" description="Helical" evidence="1">
    <location>
        <begin position="294"/>
        <end position="315"/>
    </location>
</feature>
<dbReference type="InParanoid" id="A2DJS5"/>
<protein>
    <recommendedName>
        <fullName evidence="4">Mannosyltransferase</fullName>
    </recommendedName>
</protein>
<keyword evidence="1" id="KW-0472">Membrane</keyword>
<feature type="transmembrane region" description="Helical" evidence="1">
    <location>
        <begin position="327"/>
        <end position="350"/>
    </location>
</feature>
<evidence type="ECO:0008006" key="4">
    <source>
        <dbReference type="Google" id="ProtNLM"/>
    </source>
</evidence>
<proteinExistence type="predicted"/>
<keyword evidence="3" id="KW-1185">Reference proteome</keyword>
<dbReference type="RefSeq" id="XP_001580275.1">
    <property type="nucleotide sequence ID" value="XM_001580225.1"/>
</dbReference>
<organism evidence="2 3">
    <name type="scientific">Trichomonas vaginalis (strain ATCC PRA-98 / G3)</name>
    <dbReference type="NCBI Taxonomy" id="412133"/>
    <lineage>
        <taxon>Eukaryota</taxon>
        <taxon>Metamonada</taxon>
        <taxon>Parabasalia</taxon>
        <taxon>Trichomonadida</taxon>
        <taxon>Trichomonadidae</taxon>
        <taxon>Trichomonas</taxon>
    </lineage>
</organism>
<dbReference type="Proteomes" id="UP000001542">
    <property type="component" value="Unassembled WGS sequence"/>
</dbReference>
<feature type="transmembrane region" description="Helical" evidence="1">
    <location>
        <begin position="45"/>
        <end position="63"/>
    </location>
</feature>
<dbReference type="VEuPathDB" id="TrichDB:TVAG_452030"/>
<evidence type="ECO:0000256" key="1">
    <source>
        <dbReference type="SAM" id="Phobius"/>
    </source>
</evidence>
<reference evidence="2" key="2">
    <citation type="journal article" date="2007" name="Science">
        <title>Draft genome sequence of the sexually transmitted pathogen Trichomonas vaginalis.</title>
        <authorList>
            <person name="Carlton J.M."/>
            <person name="Hirt R.P."/>
            <person name="Silva J.C."/>
            <person name="Delcher A.L."/>
            <person name="Schatz M."/>
            <person name="Zhao Q."/>
            <person name="Wortman J.R."/>
            <person name="Bidwell S.L."/>
            <person name="Alsmark U.C.M."/>
            <person name="Besteiro S."/>
            <person name="Sicheritz-Ponten T."/>
            <person name="Noel C.J."/>
            <person name="Dacks J.B."/>
            <person name="Foster P.G."/>
            <person name="Simillion C."/>
            <person name="Van de Peer Y."/>
            <person name="Miranda-Saavedra D."/>
            <person name="Barton G.J."/>
            <person name="Westrop G.D."/>
            <person name="Mueller S."/>
            <person name="Dessi D."/>
            <person name="Fiori P.L."/>
            <person name="Ren Q."/>
            <person name="Paulsen I."/>
            <person name="Zhang H."/>
            <person name="Bastida-Corcuera F.D."/>
            <person name="Simoes-Barbosa A."/>
            <person name="Brown M.T."/>
            <person name="Hayes R.D."/>
            <person name="Mukherjee M."/>
            <person name="Okumura C.Y."/>
            <person name="Schneider R."/>
            <person name="Smith A.J."/>
            <person name="Vanacova S."/>
            <person name="Villalvazo M."/>
            <person name="Haas B.J."/>
            <person name="Pertea M."/>
            <person name="Feldblyum T.V."/>
            <person name="Utterback T.R."/>
            <person name="Shu C.L."/>
            <person name="Osoegawa K."/>
            <person name="de Jong P.J."/>
            <person name="Hrdy I."/>
            <person name="Horvathova L."/>
            <person name="Zubacova Z."/>
            <person name="Dolezal P."/>
            <person name="Malik S.B."/>
            <person name="Logsdon J.M. Jr."/>
            <person name="Henze K."/>
            <person name="Gupta A."/>
            <person name="Wang C.C."/>
            <person name="Dunne R.L."/>
            <person name="Upcroft J.A."/>
            <person name="Upcroft P."/>
            <person name="White O."/>
            <person name="Salzberg S.L."/>
            <person name="Tang P."/>
            <person name="Chiu C.-H."/>
            <person name="Lee Y.-S."/>
            <person name="Embley T.M."/>
            <person name="Coombs G.H."/>
            <person name="Mottram J.C."/>
            <person name="Tachezy J."/>
            <person name="Fraser-Liggett C.M."/>
            <person name="Johnson P.J."/>
        </authorList>
    </citation>
    <scope>NUCLEOTIDE SEQUENCE [LARGE SCALE GENOMIC DNA]</scope>
    <source>
        <strain evidence="2">G3</strain>
    </source>
</reference>
<keyword evidence="1" id="KW-1133">Transmembrane helix</keyword>
<dbReference type="EMBL" id="DS113209">
    <property type="protein sequence ID" value="EAY19289.1"/>
    <property type="molecule type" value="Genomic_DNA"/>
</dbReference>
<feature type="transmembrane region" description="Helical" evidence="1">
    <location>
        <begin position="116"/>
        <end position="145"/>
    </location>
</feature>
<accession>A2DJS5</accession>
<evidence type="ECO:0000313" key="3">
    <source>
        <dbReference type="Proteomes" id="UP000001542"/>
    </source>
</evidence>
<feature type="transmembrane region" description="Helical" evidence="1">
    <location>
        <begin position="270"/>
        <end position="288"/>
    </location>
</feature>
<keyword evidence="1" id="KW-0812">Transmembrane</keyword>
<dbReference type="VEuPathDB" id="TrichDB:TVAGG3_0290030"/>
<dbReference type="AlphaFoldDB" id="A2DJS5"/>
<sequence length="480" mass="56194">MNKRSDVLSGVRNPFYLNSTITSEYITTFYAALMKVGGVPVTFSIQIQTFFLFMSVYILQFSFTYRITGNKFASLLSSLAVILPGGFGFMEWPIYQVRNQKNVDYINIISKNHSIFWGHPLVHCLLISRTSTLSLSLAIFTYILLESKLDIFAGISLMMSSITRPQNGFILMFFYLVYCSDFKKVLNNIWLGPSFKMRIKTQLNEYYVRIIMAILNFLIYFMTNIDFQKSSSMWSKSSSNSSAVPFISFFISCYGLHFFGFISSCNLKRSINFIMTLSLYYFCGWFTFQSLHRNNFAIVFSILSPIIISYSFASYGRFYNRLKNKELIGIYDAFLLFIFIIGATSAILGFENRKKVTIVRSTDNETDLVEWVVENTSRFDVFYNKFPMRWNPVVTKAGRQLFYGDDNMMPYLIENFEKNKDMVQTIYYKNFTYSDIDYFIYVTSDKDGKDIKNNHRKILKLVYENDKYFIFKNIVKHKDD</sequence>
<reference evidence="2" key="1">
    <citation type="submission" date="2006-10" db="EMBL/GenBank/DDBJ databases">
        <authorList>
            <person name="Amadeo P."/>
            <person name="Zhao Q."/>
            <person name="Wortman J."/>
            <person name="Fraser-Liggett C."/>
            <person name="Carlton J."/>
        </authorList>
    </citation>
    <scope>NUCLEOTIDE SEQUENCE</scope>
    <source>
        <strain evidence="2">G3</strain>
    </source>
</reference>
<feature type="transmembrane region" description="Helical" evidence="1">
    <location>
        <begin position="243"/>
        <end position="263"/>
    </location>
</feature>
<gene>
    <name evidence="2" type="ORF">TVAG_452030</name>
</gene>
<evidence type="ECO:0000313" key="2">
    <source>
        <dbReference type="EMBL" id="EAY19289.1"/>
    </source>
</evidence>